<comment type="caution">
    <text evidence="9">The sequence shown here is derived from an EMBL/GenBank/DDBJ whole genome shotgun (WGS) entry which is preliminary data.</text>
</comment>
<evidence type="ECO:0000256" key="6">
    <source>
        <dbReference type="ARBA" id="ARBA00023196"/>
    </source>
</evidence>
<name>A0ABW5RBU5_9BACL</name>
<proteinExistence type="inferred from homology"/>
<keyword evidence="6 8" id="KW-0139">CF(1)</keyword>
<organism evidence="9 10">
    <name type="scientific">Marinicrinis sediminis</name>
    <dbReference type="NCBI Taxonomy" id="1652465"/>
    <lineage>
        <taxon>Bacteria</taxon>
        <taxon>Bacillati</taxon>
        <taxon>Bacillota</taxon>
        <taxon>Bacilli</taxon>
        <taxon>Bacillales</taxon>
        <taxon>Paenibacillaceae</taxon>
    </lineage>
</organism>
<comment type="function">
    <text evidence="8">This protein is part of the stalk that links CF(0) to CF(1). It either transmits conformational changes from CF(0) to CF(1) or is implicated in proton conduction.</text>
</comment>
<evidence type="ECO:0000313" key="10">
    <source>
        <dbReference type="Proteomes" id="UP001597497"/>
    </source>
</evidence>
<dbReference type="PROSITE" id="PS00389">
    <property type="entry name" value="ATPASE_DELTA"/>
    <property type="match status" value="1"/>
</dbReference>
<dbReference type="InterPro" id="IPR026015">
    <property type="entry name" value="ATP_synth_OSCP/delta_N_sf"/>
</dbReference>
<comment type="similarity">
    <text evidence="8">Belongs to the ATPase delta chain family.</text>
</comment>
<dbReference type="PANTHER" id="PTHR11910">
    <property type="entry name" value="ATP SYNTHASE DELTA CHAIN"/>
    <property type="match status" value="1"/>
</dbReference>
<protein>
    <recommendedName>
        <fullName evidence="8">ATP synthase subunit delta</fullName>
    </recommendedName>
    <alternativeName>
        <fullName evidence="8">ATP synthase F(1) sector subunit delta</fullName>
    </alternativeName>
    <alternativeName>
        <fullName evidence="8">F-type ATPase subunit delta</fullName>
        <shortName evidence="8">F-ATPase subunit delta</shortName>
    </alternativeName>
</protein>
<gene>
    <name evidence="8" type="primary">atpH</name>
    <name evidence="9" type="ORF">ACFSUC_10675</name>
</gene>
<evidence type="ECO:0000256" key="5">
    <source>
        <dbReference type="ARBA" id="ARBA00023136"/>
    </source>
</evidence>
<keyword evidence="2 8" id="KW-0813">Transport</keyword>
<evidence type="ECO:0000256" key="4">
    <source>
        <dbReference type="ARBA" id="ARBA00023065"/>
    </source>
</evidence>
<keyword evidence="5 8" id="KW-0472">Membrane</keyword>
<keyword evidence="7 8" id="KW-0066">ATP synthesis</keyword>
<evidence type="ECO:0000256" key="1">
    <source>
        <dbReference type="ARBA" id="ARBA00004370"/>
    </source>
</evidence>
<dbReference type="PRINTS" id="PR00125">
    <property type="entry name" value="ATPASEDELTA"/>
</dbReference>
<dbReference type="RefSeq" id="WP_379929566.1">
    <property type="nucleotide sequence ID" value="NZ_JBHUMM010000023.1"/>
</dbReference>
<dbReference type="SUPFAM" id="SSF47928">
    <property type="entry name" value="N-terminal domain of the delta subunit of the F1F0-ATP synthase"/>
    <property type="match status" value="1"/>
</dbReference>
<evidence type="ECO:0000256" key="2">
    <source>
        <dbReference type="ARBA" id="ARBA00022448"/>
    </source>
</evidence>
<sequence>MSSVVIGKRYAKALFEAAKEKQAVEKVGAELAQLAQLLQSHKPLRDFVEHPGVDQEAKLNVLKQAADPLSELMLNALQLILDKGRESVIPAMNKAYEDIADEALGRALAIVYSPVALSDAEASKVSEQFGARTGKSIRVENVVDPSLLGGIKVKIGDRLYDGSLSGKLKDLQKTLA</sequence>
<evidence type="ECO:0000256" key="3">
    <source>
        <dbReference type="ARBA" id="ARBA00022781"/>
    </source>
</evidence>
<comment type="subcellular location">
    <subcellularLocation>
        <location evidence="8">Cell membrane</location>
        <topology evidence="8">Peripheral membrane protein</topology>
    </subcellularLocation>
    <subcellularLocation>
        <location evidence="1">Membrane</location>
    </subcellularLocation>
</comment>
<comment type="function">
    <text evidence="8">F(1)F(0) ATP synthase produces ATP from ADP in the presence of a proton or sodium gradient. F-type ATPases consist of two structural domains, F(1) containing the extramembraneous catalytic core and F(0) containing the membrane proton channel, linked together by a central stalk and a peripheral stalk. During catalysis, ATP synthesis in the catalytic domain of F(1) is coupled via a rotary mechanism of the central stalk subunits to proton translocation.</text>
</comment>
<accession>A0ABW5RBU5</accession>
<reference evidence="10" key="1">
    <citation type="journal article" date="2019" name="Int. J. Syst. Evol. Microbiol.">
        <title>The Global Catalogue of Microorganisms (GCM) 10K type strain sequencing project: providing services to taxonomists for standard genome sequencing and annotation.</title>
        <authorList>
            <consortium name="The Broad Institute Genomics Platform"/>
            <consortium name="The Broad Institute Genome Sequencing Center for Infectious Disease"/>
            <person name="Wu L."/>
            <person name="Ma J."/>
        </authorList>
    </citation>
    <scope>NUCLEOTIDE SEQUENCE [LARGE SCALE GENOMIC DNA]</scope>
    <source>
        <strain evidence="10">KCTC 33676</strain>
    </source>
</reference>
<dbReference type="InterPro" id="IPR020781">
    <property type="entry name" value="ATPase_OSCP/d_CS"/>
</dbReference>
<keyword evidence="10" id="KW-1185">Reference proteome</keyword>
<dbReference type="Pfam" id="PF00213">
    <property type="entry name" value="OSCP"/>
    <property type="match status" value="1"/>
</dbReference>
<evidence type="ECO:0000313" key="9">
    <source>
        <dbReference type="EMBL" id="MFD2672069.1"/>
    </source>
</evidence>
<dbReference type="NCBIfam" id="TIGR01145">
    <property type="entry name" value="ATP_synt_delta"/>
    <property type="match status" value="1"/>
</dbReference>
<dbReference type="HAMAP" id="MF_01416">
    <property type="entry name" value="ATP_synth_delta_bact"/>
    <property type="match status" value="1"/>
</dbReference>
<keyword evidence="4 8" id="KW-0406">Ion transport</keyword>
<keyword evidence="8" id="KW-1003">Cell membrane</keyword>
<dbReference type="InterPro" id="IPR000711">
    <property type="entry name" value="ATPase_OSCP/dsu"/>
</dbReference>
<evidence type="ECO:0000256" key="7">
    <source>
        <dbReference type="ARBA" id="ARBA00023310"/>
    </source>
</evidence>
<keyword evidence="3 8" id="KW-0375">Hydrogen ion transport</keyword>
<evidence type="ECO:0000256" key="8">
    <source>
        <dbReference type="HAMAP-Rule" id="MF_01416"/>
    </source>
</evidence>
<dbReference type="Gene3D" id="1.10.520.20">
    <property type="entry name" value="N-terminal domain of the delta subunit of the F1F0-ATP synthase"/>
    <property type="match status" value="1"/>
</dbReference>
<dbReference type="Proteomes" id="UP001597497">
    <property type="component" value="Unassembled WGS sequence"/>
</dbReference>
<dbReference type="NCBIfam" id="NF004403">
    <property type="entry name" value="PRK05758.2-4"/>
    <property type="match status" value="1"/>
</dbReference>
<dbReference type="EMBL" id="JBHUMM010000023">
    <property type="protein sequence ID" value="MFD2672069.1"/>
    <property type="molecule type" value="Genomic_DNA"/>
</dbReference>